<evidence type="ECO:0000313" key="1">
    <source>
        <dbReference type="EMBL" id="AWN03623.1"/>
    </source>
</evidence>
<dbReference type="GeneID" id="54992264"/>
<reference evidence="1 2" key="1">
    <citation type="submission" date="2018-03" db="EMBL/GenBank/DDBJ databases">
        <authorList>
            <person name="Garlena R.A."/>
            <person name="Russell D.A."/>
            <person name="Pope W.H."/>
            <person name="Jacobs-Sera D."/>
            <person name="Hatfull G.F."/>
        </authorList>
    </citation>
    <scope>NUCLEOTIDE SEQUENCE [LARGE SCALE GENOMIC DNA]</scope>
</reference>
<dbReference type="KEGG" id="vg:54992264"/>
<dbReference type="RefSeq" id="YP_009801647.1">
    <property type="nucleotide sequence ID" value="NC_047974.1"/>
</dbReference>
<dbReference type="Proteomes" id="UP000246975">
    <property type="component" value="Segment"/>
</dbReference>
<organism evidence="1 2">
    <name type="scientific">Gordonia phage Jace</name>
    <dbReference type="NCBI Taxonomy" id="2182360"/>
    <lineage>
        <taxon>Viruses</taxon>
        <taxon>Duplodnaviria</taxon>
        <taxon>Heunggongvirae</taxon>
        <taxon>Uroviricota</taxon>
        <taxon>Caudoviricetes</taxon>
        <taxon>Jacevirus</taxon>
        <taxon>Jacevirus jace</taxon>
    </lineage>
</organism>
<protein>
    <submittedName>
        <fullName evidence="1">Helix-turn-helix DNA binding protein</fullName>
    </submittedName>
</protein>
<sequence length="243" mass="25962">MAHVEAACKAVACGHRGFDSLHCALSGLDRNSPNLLAGNNGTRPRHPRHQLPTIFPLALPHTTPSTHGGRSARGVQLPQHWGSPAPGAPIMGTKRPGGSKTSSISVARRERMAKVLELRKSGANFAQIGDRLNVSKTQAYKDFRDALKDVTQEPALDVLKIELERLDAMLLGLWRDARTGDTKAIGTVLKIMDRRAKYLGLDDAPAPDGSAEAREALDALHAAIVTAADAIAPLDDLEAEVGQ</sequence>
<accession>A0A2U8UJ26</accession>
<dbReference type="EMBL" id="MH153804">
    <property type="protein sequence ID" value="AWN03623.1"/>
    <property type="molecule type" value="Genomic_DNA"/>
</dbReference>
<name>A0A2U8UJ26_9CAUD</name>
<evidence type="ECO:0000313" key="2">
    <source>
        <dbReference type="Proteomes" id="UP000246975"/>
    </source>
</evidence>
<proteinExistence type="predicted"/>
<gene>
    <name evidence="1" type="primary">1</name>
    <name evidence="1" type="ORF">PBI_JACE_1</name>
</gene>
<keyword evidence="2" id="KW-1185">Reference proteome</keyword>